<proteinExistence type="predicted"/>
<dbReference type="EMBL" id="JBCGBO010000025">
    <property type="protein sequence ID" value="KAK9175148.1"/>
    <property type="molecule type" value="Genomic_DNA"/>
</dbReference>
<name>A0AAP0LH07_9ROSI</name>
<sequence length="70" mass="8141">MINYLILTGRISLERCEEPELEKSGWKQHVGLLRSSKEIEKNEQDFLWNCALHFHKLNDNCGKTPSSVLL</sequence>
<evidence type="ECO:0000313" key="1">
    <source>
        <dbReference type="EMBL" id="KAK9175148.1"/>
    </source>
</evidence>
<organism evidence="1 2">
    <name type="scientific">Citrus x changshan-huyou</name>
    <dbReference type="NCBI Taxonomy" id="2935761"/>
    <lineage>
        <taxon>Eukaryota</taxon>
        <taxon>Viridiplantae</taxon>
        <taxon>Streptophyta</taxon>
        <taxon>Embryophyta</taxon>
        <taxon>Tracheophyta</taxon>
        <taxon>Spermatophyta</taxon>
        <taxon>Magnoliopsida</taxon>
        <taxon>eudicotyledons</taxon>
        <taxon>Gunneridae</taxon>
        <taxon>Pentapetalae</taxon>
        <taxon>rosids</taxon>
        <taxon>malvids</taxon>
        <taxon>Sapindales</taxon>
        <taxon>Rutaceae</taxon>
        <taxon>Aurantioideae</taxon>
        <taxon>Citrus</taxon>
    </lineage>
</organism>
<dbReference type="AlphaFoldDB" id="A0AAP0LH07"/>
<gene>
    <name evidence="1" type="ORF">WN944_027154</name>
</gene>
<dbReference type="Proteomes" id="UP001428341">
    <property type="component" value="Unassembled WGS sequence"/>
</dbReference>
<comment type="caution">
    <text evidence="1">The sequence shown here is derived from an EMBL/GenBank/DDBJ whole genome shotgun (WGS) entry which is preliminary data.</text>
</comment>
<protein>
    <submittedName>
        <fullName evidence="1">Uncharacterized protein</fullName>
    </submittedName>
</protein>
<keyword evidence="2" id="KW-1185">Reference proteome</keyword>
<accession>A0AAP0LH07</accession>
<reference evidence="1 2" key="1">
    <citation type="submission" date="2024-05" db="EMBL/GenBank/DDBJ databases">
        <title>Haplotype-resolved chromosome-level genome assembly of Huyou (Citrus changshanensis).</title>
        <authorList>
            <person name="Miao C."/>
            <person name="Chen W."/>
            <person name="Wu Y."/>
            <person name="Wang L."/>
            <person name="Zhao S."/>
            <person name="Grierson D."/>
            <person name="Xu C."/>
            <person name="Chen K."/>
        </authorList>
    </citation>
    <scope>NUCLEOTIDE SEQUENCE [LARGE SCALE GENOMIC DNA]</scope>
    <source>
        <strain evidence="1">01-14</strain>
        <tissue evidence="1">Leaf</tissue>
    </source>
</reference>
<evidence type="ECO:0000313" key="2">
    <source>
        <dbReference type="Proteomes" id="UP001428341"/>
    </source>
</evidence>